<dbReference type="AlphaFoldDB" id="A0A0A9G9N2"/>
<reference evidence="1" key="1">
    <citation type="submission" date="2014-09" db="EMBL/GenBank/DDBJ databases">
        <authorList>
            <person name="Magalhaes I.L.F."/>
            <person name="Oliveira U."/>
            <person name="Santos F.R."/>
            <person name="Vidigal T.H.D.A."/>
            <person name="Brescovit A.D."/>
            <person name="Santos A.J."/>
        </authorList>
    </citation>
    <scope>NUCLEOTIDE SEQUENCE</scope>
    <source>
        <tissue evidence="1">Shoot tissue taken approximately 20 cm above the soil surface</tissue>
    </source>
</reference>
<proteinExistence type="predicted"/>
<name>A0A0A9G9N2_ARUDO</name>
<sequence>MSSQGVFPPWPHLCQTRKLVLSH</sequence>
<organism evidence="1">
    <name type="scientific">Arundo donax</name>
    <name type="common">Giant reed</name>
    <name type="synonym">Donax arundinaceus</name>
    <dbReference type="NCBI Taxonomy" id="35708"/>
    <lineage>
        <taxon>Eukaryota</taxon>
        <taxon>Viridiplantae</taxon>
        <taxon>Streptophyta</taxon>
        <taxon>Embryophyta</taxon>
        <taxon>Tracheophyta</taxon>
        <taxon>Spermatophyta</taxon>
        <taxon>Magnoliopsida</taxon>
        <taxon>Liliopsida</taxon>
        <taxon>Poales</taxon>
        <taxon>Poaceae</taxon>
        <taxon>PACMAD clade</taxon>
        <taxon>Arundinoideae</taxon>
        <taxon>Arundineae</taxon>
        <taxon>Arundo</taxon>
    </lineage>
</organism>
<dbReference type="EMBL" id="GBRH01177772">
    <property type="protein sequence ID" value="JAE20124.1"/>
    <property type="molecule type" value="Transcribed_RNA"/>
</dbReference>
<accession>A0A0A9G9N2</accession>
<protein>
    <submittedName>
        <fullName evidence="1">Uncharacterized protein</fullName>
    </submittedName>
</protein>
<reference evidence="1" key="2">
    <citation type="journal article" date="2015" name="Data Brief">
        <title>Shoot transcriptome of the giant reed, Arundo donax.</title>
        <authorList>
            <person name="Barrero R.A."/>
            <person name="Guerrero F.D."/>
            <person name="Moolhuijzen P."/>
            <person name="Goolsby J.A."/>
            <person name="Tidwell J."/>
            <person name="Bellgard S.E."/>
            <person name="Bellgard M.I."/>
        </authorList>
    </citation>
    <scope>NUCLEOTIDE SEQUENCE</scope>
    <source>
        <tissue evidence="1">Shoot tissue taken approximately 20 cm above the soil surface</tissue>
    </source>
</reference>
<evidence type="ECO:0000313" key="1">
    <source>
        <dbReference type="EMBL" id="JAE20124.1"/>
    </source>
</evidence>